<dbReference type="InterPro" id="IPR012338">
    <property type="entry name" value="Beta-lactam/transpept-like"/>
</dbReference>
<dbReference type="PANTHER" id="PTHR30023:SF0">
    <property type="entry name" value="PENICILLIN-SENSITIVE CARBOXYPEPTIDASE A"/>
    <property type="match status" value="1"/>
</dbReference>
<evidence type="ECO:0000256" key="3">
    <source>
        <dbReference type="SAM" id="MobiDB-lite"/>
    </source>
</evidence>
<accession>A0A2I1ILJ9</accession>
<dbReference type="NCBIfam" id="TIGR00666">
    <property type="entry name" value="PBP4"/>
    <property type="match status" value="1"/>
</dbReference>
<dbReference type="PANTHER" id="PTHR30023">
    <property type="entry name" value="D-ALANYL-D-ALANINE CARBOXYPEPTIDASE"/>
    <property type="match status" value="1"/>
</dbReference>
<evidence type="ECO:0000256" key="2">
    <source>
        <dbReference type="ARBA" id="ARBA00022801"/>
    </source>
</evidence>
<organism evidence="4 5">
    <name type="scientific">Winkia neuii</name>
    <dbReference type="NCBI Taxonomy" id="33007"/>
    <lineage>
        <taxon>Bacteria</taxon>
        <taxon>Bacillati</taxon>
        <taxon>Actinomycetota</taxon>
        <taxon>Actinomycetes</taxon>
        <taxon>Actinomycetales</taxon>
        <taxon>Actinomycetaceae</taxon>
        <taxon>Winkia</taxon>
    </lineage>
</organism>
<dbReference type="RefSeq" id="WP_024331376.1">
    <property type="nucleotide sequence ID" value="NZ_JASOXK010000003.1"/>
</dbReference>
<reference evidence="4 5" key="1">
    <citation type="submission" date="2017-12" db="EMBL/GenBank/DDBJ databases">
        <title>Phylogenetic diversity of female urinary microbiome.</title>
        <authorList>
            <person name="Thomas-White K."/>
            <person name="Wolfe A.J."/>
        </authorList>
    </citation>
    <scope>NUCLEOTIDE SEQUENCE [LARGE SCALE GENOMIC DNA]</scope>
    <source>
        <strain evidence="4 5">UMB0402</strain>
    </source>
</reference>
<evidence type="ECO:0000313" key="4">
    <source>
        <dbReference type="EMBL" id="PKY71998.1"/>
    </source>
</evidence>
<comment type="caution">
    <text evidence="4">The sequence shown here is derived from an EMBL/GenBank/DDBJ whole genome shotgun (WGS) entry which is preliminary data.</text>
</comment>
<protein>
    <submittedName>
        <fullName evidence="4">D-alanyl-D-alanine carboxypeptidase/D-alanyl-D-alanine-endopeptidase</fullName>
    </submittedName>
</protein>
<dbReference type="Gene3D" id="3.40.710.10">
    <property type="entry name" value="DD-peptidase/beta-lactamase superfamily"/>
    <property type="match status" value="2"/>
</dbReference>
<evidence type="ECO:0000313" key="5">
    <source>
        <dbReference type="Proteomes" id="UP000235122"/>
    </source>
</evidence>
<evidence type="ECO:0000256" key="1">
    <source>
        <dbReference type="ARBA" id="ARBA00006096"/>
    </source>
</evidence>
<comment type="similarity">
    <text evidence="1">Belongs to the peptidase S13 family.</text>
</comment>
<gene>
    <name evidence="4" type="primary">dacB</name>
    <name evidence="4" type="ORF">CYJ19_07235</name>
</gene>
<name>A0A2I1ILJ9_9ACTO</name>
<keyword evidence="4" id="KW-0121">Carboxypeptidase</keyword>
<sequence>MRKTVAAATIGTLLLVGGSLTYGALDAYDIVPGVFTVSPPPPTPQALPKARTATAGEPDFTPDGQAPLPDATQVQKTAESLSGKIKKAAHDAAAQAGTTAEDAQENPSDTVKKAGEQPGLRVGVSVQDVQTGKVLADVNGSTALTPASSTKILSAVTALKTLPGGTTFETKAVLDGNKLTLVAGGDEMLGAGKSNPDLTNGHAGLADLANQAAAALKKQAIASVKLGYDTSAFGKEELSPDWNGYEQFVTKIQGLGMNAAQDTSRHDLQSDPAARAAQTFKDKLAGAGISVEGPVQAKAPQGAKVVASVRSAPITDVLRETLKPSDNTLAETVCRATLVRQGKEPTFAAAVKTVHEAISDLGVDSAEAPIRDCSGLSDKGKITPHALAKVLREAAVSKNPQLRSLPSLLPVAGLDGTLHNRMTDGAATGNVRSKTGTLDSARSLSGYVRTASGRSLAFSIVVNGYDDTGAGGVVESIDSVATEFAELK</sequence>
<dbReference type="SUPFAM" id="SSF56601">
    <property type="entry name" value="beta-lactamase/transpeptidase-like"/>
    <property type="match status" value="1"/>
</dbReference>
<dbReference type="InterPro" id="IPR000667">
    <property type="entry name" value="Peptidase_S13"/>
</dbReference>
<dbReference type="EMBL" id="PKKO01000004">
    <property type="protein sequence ID" value="PKY71998.1"/>
    <property type="molecule type" value="Genomic_DNA"/>
</dbReference>
<dbReference type="Pfam" id="PF02113">
    <property type="entry name" value="Peptidase_S13"/>
    <property type="match status" value="2"/>
</dbReference>
<proteinExistence type="inferred from homology"/>
<dbReference type="GO" id="GO:0006508">
    <property type="term" value="P:proteolysis"/>
    <property type="evidence" value="ECO:0007669"/>
    <property type="project" value="InterPro"/>
</dbReference>
<dbReference type="Proteomes" id="UP000235122">
    <property type="component" value="Unassembled WGS sequence"/>
</dbReference>
<feature type="compositionally biased region" description="Low complexity" evidence="3">
    <location>
        <begin position="91"/>
        <end position="101"/>
    </location>
</feature>
<dbReference type="PRINTS" id="PR00922">
    <property type="entry name" value="DADACBPTASE3"/>
</dbReference>
<dbReference type="GO" id="GO:0000270">
    <property type="term" value="P:peptidoglycan metabolic process"/>
    <property type="evidence" value="ECO:0007669"/>
    <property type="project" value="TreeGrafter"/>
</dbReference>
<dbReference type="GO" id="GO:0004185">
    <property type="term" value="F:serine-type carboxypeptidase activity"/>
    <property type="evidence" value="ECO:0007669"/>
    <property type="project" value="InterPro"/>
</dbReference>
<feature type="region of interest" description="Disordered" evidence="3">
    <location>
        <begin position="39"/>
        <end position="115"/>
    </location>
</feature>
<dbReference type="STRING" id="33007.HMPREF3198_00412"/>
<dbReference type="GeneID" id="35867498"/>
<keyword evidence="2" id="KW-0378">Hydrolase</keyword>
<dbReference type="AlphaFoldDB" id="A0A2I1ILJ9"/>
<keyword evidence="4" id="KW-0645">Protease</keyword>
<keyword evidence="5" id="KW-1185">Reference proteome</keyword>